<protein>
    <submittedName>
        <fullName evidence="2">AAA family ATPase</fullName>
    </submittedName>
</protein>
<dbReference type="SMART" id="SM00382">
    <property type="entry name" value="AAA"/>
    <property type="match status" value="1"/>
</dbReference>
<feature type="domain" description="AAA+ ATPase" evidence="1">
    <location>
        <begin position="42"/>
        <end position="187"/>
    </location>
</feature>
<evidence type="ECO:0000259" key="1">
    <source>
        <dbReference type="SMART" id="SM00382"/>
    </source>
</evidence>
<reference evidence="2" key="1">
    <citation type="journal article" date="2020" name="mSystems">
        <title>Genome- and Community-Level Interaction Insights into Carbon Utilization and Element Cycling Functions of Hydrothermarchaeota in Hydrothermal Sediment.</title>
        <authorList>
            <person name="Zhou Z."/>
            <person name="Liu Y."/>
            <person name="Xu W."/>
            <person name="Pan J."/>
            <person name="Luo Z.H."/>
            <person name="Li M."/>
        </authorList>
    </citation>
    <scope>NUCLEOTIDE SEQUENCE [LARGE SCALE GENOMIC DNA]</scope>
    <source>
        <strain evidence="2">HyVt-503</strain>
    </source>
</reference>
<name>A0A7V2SYF1_9BACT</name>
<dbReference type="AlphaFoldDB" id="A0A7V2SYF1"/>
<comment type="caution">
    <text evidence="2">The sequence shown here is derived from an EMBL/GenBank/DDBJ whole genome shotgun (WGS) entry which is preliminary data.</text>
</comment>
<dbReference type="PANTHER" id="PTHR35894:SF1">
    <property type="entry name" value="PHOSPHORIBULOKINASE _ URIDINE KINASE FAMILY"/>
    <property type="match status" value="1"/>
</dbReference>
<proteinExistence type="predicted"/>
<dbReference type="GO" id="GO:0016887">
    <property type="term" value="F:ATP hydrolysis activity"/>
    <property type="evidence" value="ECO:0007669"/>
    <property type="project" value="InterPro"/>
</dbReference>
<dbReference type="CDD" id="cd00009">
    <property type="entry name" value="AAA"/>
    <property type="match status" value="1"/>
</dbReference>
<dbReference type="EMBL" id="DRND01000173">
    <property type="protein sequence ID" value="HFC46650.1"/>
    <property type="molecule type" value="Genomic_DNA"/>
</dbReference>
<dbReference type="Pfam" id="PF13401">
    <property type="entry name" value="AAA_22"/>
    <property type="match status" value="1"/>
</dbReference>
<evidence type="ECO:0000313" key="2">
    <source>
        <dbReference type="EMBL" id="HFC46650.1"/>
    </source>
</evidence>
<organism evidence="2">
    <name type="scientific">Dissulfuribacter thermophilus</name>
    <dbReference type="NCBI Taxonomy" id="1156395"/>
    <lineage>
        <taxon>Bacteria</taxon>
        <taxon>Pseudomonadati</taxon>
        <taxon>Thermodesulfobacteriota</taxon>
        <taxon>Dissulfuribacteria</taxon>
        <taxon>Dissulfuribacterales</taxon>
        <taxon>Dissulfuribacteraceae</taxon>
        <taxon>Dissulfuribacter</taxon>
    </lineage>
</organism>
<dbReference type="PANTHER" id="PTHR35894">
    <property type="entry name" value="GENERAL SECRETION PATHWAY PROTEIN A-RELATED"/>
    <property type="match status" value="1"/>
</dbReference>
<dbReference type="InterPro" id="IPR003593">
    <property type="entry name" value="AAA+_ATPase"/>
</dbReference>
<dbReference type="SUPFAM" id="SSF52540">
    <property type="entry name" value="P-loop containing nucleoside triphosphate hydrolases"/>
    <property type="match status" value="1"/>
</dbReference>
<dbReference type="InterPro" id="IPR052026">
    <property type="entry name" value="ExeA_AAA_ATPase_DNA-bind"/>
</dbReference>
<dbReference type="Proteomes" id="UP000885797">
    <property type="component" value="Unassembled WGS sequence"/>
</dbReference>
<accession>A0A7V2SYF1</accession>
<sequence length="285" mass="32515">MYRDFYGLKKKPFELVPDDEIIFMSEGHKEAFSTLFYGVIERKGFIVLTGDVGTGKTTILRLLKRSLRKRCIIAMVSNPTLTIHDFYMYLSSLFKLGSASRAKARFMIKFQELLELKAKTGIHVVLAIDEAHLLSPEMFEEIRLLSNLGMDAGAALTIVLVGQPELDHILSNSKMRALRQRITIRYHIPLFRPYDTRRYIIFRLQKAGARRLNIFDYDAVELVHEYSKGCPRLINILCDHALLSGYAANKIVIDADIIRDSARELELAGPASQKRKGFFGRLLGM</sequence>
<dbReference type="Gene3D" id="3.40.50.300">
    <property type="entry name" value="P-loop containing nucleotide triphosphate hydrolases"/>
    <property type="match status" value="1"/>
</dbReference>
<dbReference type="InterPro" id="IPR027417">
    <property type="entry name" value="P-loop_NTPase"/>
</dbReference>
<gene>
    <name evidence="2" type="ORF">ENJ63_02075</name>
</gene>
<dbReference type="InterPro" id="IPR049945">
    <property type="entry name" value="AAA_22"/>
</dbReference>